<sequence>MTSNSDARLQKLRVRLIPEDSCWVSLPPRLTNKLYQAASSMPLVLELQQVDSSGALPSRPHAARRWFVAWGGRPSASASEVEIPRELAACLHLPEGTTVQIKARSEVPAAEMVTVEPASEDDWEMVELNAAHVEQTLLNQAGVACEGQAFPVWVPGGNVLRLRPASSASEADLGPGIWLRYQGHQEALAGMTPWPVKAVLQPALQRALLAEAGSSGRVQTSQARCAWRRMRIPVPGGLLLCSQQAGSRTALADLLASRLSAHPDCRAHIVRLDCSALHGLSLPRMKQVLSPGVAEAVQCMPSLVLLEGLHLLCPSSQGASPQQAPHPATAAITEWLCMVLDQLHSMLDGRPPLPVVVCGMCSDAKEVAEALRRPGRLDHTVAVAAPGAPERHALLSASLEARPGTSANCDLQALSKSSEGYDAADLEALFERIVHAAIARSLAAGIPLDGGLVLEQEDVEAAKRGFVPASSWGVAQAAASTSGGPQGWQSVRGLEDAVLALKEAIEIPMRHPHLIAKAPLRLRTGVMLYGPPGCGKTHVVSAAVAAYSLRCISVKGPELLNKYIGASEAAVREVFRKAKAAAPCVLFFDELDSLAPKRGHDSTGVTDRVVNQLLTELDGIEGLQGVIVLAATSRPDLIDAALLRPGRLDRLLYCADAKGKGKRATLA</sequence>
<dbReference type="Pfam" id="PF00004">
    <property type="entry name" value="AAA"/>
    <property type="match status" value="2"/>
</dbReference>
<reference evidence="11 12" key="1">
    <citation type="journal article" date="2024" name="Nat. Commun.">
        <title>Phylogenomics reveals the evolutionary origins of lichenization in chlorophyte algae.</title>
        <authorList>
            <person name="Puginier C."/>
            <person name="Libourel C."/>
            <person name="Otte J."/>
            <person name="Skaloud P."/>
            <person name="Haon M."/>
            <person name="Grisel S."/>
            <person name="Petersen M."/>
            <person name="Berrin J.G."/>
            <person name="Delaux P.M."/>
            <person name="Dal Grande F."/>
            <person name="Keller J."/>
        </authorList>
    </citation>
    <scope>NUCLEOTIDE SEQUENCE [LARGE SCALE GENOMIC DNA]</scope>
    <source>
        <strain evidence="11 12">SAG 2036</strain>
    </source>
</reference>
<evidence type="ECO:0000256" key="9">
    <source>
        <dbReference type="RuleBase" id="RU003651"/>
    </source>
</evidence>
<evidence type="ECO:0000256" key="2">
    <source>
        <dbReference type="ARBA" id="ARBA00006914"/>
    </source>
</evidence>
<dbReference type="AlphaFoldDB" id="A0AAW1P306"/>
<evidence type="ECO:0000256" key="5">
    <source>
        <dbReference type="ARBA" id="ARBA00022840"/>
    </source>
</evidence>
<dbReference type="SUPFAM" id="SSF52540">
    <property type="entry name" value="P-loop containing nucleoside triphosphate hydrolases"/>
    <property type="match status" value="2"/>
</dbReference>
<dbReference type="Gene3D" id="3.40.50.300">
    <property type="entry name" value="P-loop containing nucleotide triphosphate hydrolases"/>
    <property type="match status" value="2"/>
</dbReference>
<dbReference type="InterPro" id="IPR003593">
    <property type="entry name" value="AAA+_ATPase"/>
</dbReference>
<keyword evidence="3 9" id="KW-0547">Nucleotide-binding</keyword>
<evidence type="ECO:0000256" key="4">
    <source>
        <dbReference type="ARBA" id="ARBA00022801"/>
    </source>
</evidence>
<feature type="domain" description="AAA+ ATPase" evidence="10">
    <location>
        <begin position="522"/>
        <end position="658"/>
    </location>
</feature>
<accession>A0AAW1P306</accession>
<evidence type="ECO:0000313" key="12">
    <source>
        <dbReference type="Proteomes" id="UP001465755"/>
    </source>
</evidence>
<dbReference type="FunFam" id="3.40.50.300:FF:000149">
    <property type="entry name" value="Nuclear valosin-containing protein-like"/>
    <property type="match status" value="1"/>
</dbReference>
<dbReference type="PANTHER" id="PTHR23077">
    <property type="entry name" value="AAA-FAMILY ATPASE"/>
    <property type="match status" value="1"/>
</dbReference>
<evidence type="ECO:0000256" key="1">
    <source>
        <dbReference type="ARBA" id="ARBA00004370"/>
    </source>
</evidence>
<dbReference type="GO" id="GO:0016558">
    <property type="term" value="P:protein import into peroxisome matrix"/>
    <property type="evidence" value="ECO:0007669"/>
    <property type="project" value="TreeGrafter"/>
</dbReference>
<dbReference type="Pfam" id="PF09262">
    <property type="entry name" value="PEX-1N"/>
    <property type="match status" value="1"/>
</dbReference>
<dbReference type="EMBL" id="JALJOQ010000065">
    <property type="protein sequence ID" value="KAK9802910.1"/>
    <property type="molecule type" value="Genomic_DNA"/>
</dbReference>
<dbReference type="Proteomes" id="UP001465755">
    <property type="component" value="Unassembled WGS sequence"/>
</dbReference>
<dbReference type="InterPro" id="IPR009010">
    <property type="entry name" value="Asp_de-COase-like_dom_sf"/>
</dbReference>
<dbReference type="PANTHER" id="PTHR23077:SF12">
    <property type="entry name" value="PEROXISOMAL ATPASE PEX1"/>
    <property type="match status" value="1"/>
</dbReference>
<evidence type="ECO:0000313" key="11">
    <source>
        <dbReference type="EMBL" id="KAK9802910.1"/>
    </source>
</evidence>
<keyword evidence="5 9" id="KW-0067">ATP-binding</keyword>
<evidence type="ECO:0000256" key="3">
    <source>
        <dbReference type="ARBA" id="ARBA00022741"/>
    </source>
</evidence>
<comment type="subcellular location">
    <subcellularLocation>
        <location evidence="1">Membrane</location>
    </subcellularLocation>
</comment>
<comment type="caution">
    <text evidence="11">The sequence shown here is derived from an EMBL/GenBank/DDBJ whole genome shotgun (WGS) entry which is preliminary data.</text>
</comment>
<gene>
    <name evidence="11" type="ORF">WJX73_005371</name>
</gene>
<evidence type="ECO:0000259" key="10">
    <source>
        <dbReference type="SMART" id="SM00382"/>
    </source>
</evidence>
<dbReference type="GO" id="GO:0005829">
    <property type="term" value="C:cytosol"/>
    <property type="evidence" value="ECO:0007669"/>
    <property type="project" value="TreeGrafter"/>
</dbReference>
<name>A0AAW1P306_9CHLO</name>
<dbReference type="InterPro" id="IPR029067">
    <property type="entry name" value="CDC48_domain_2-like_sf"/>
</dbReference>
<evidence type="ECO:0000256" key="6">
    <source>
        <dbReference type="ARBA" id="ARBA00023136"/>
    </source>
</evidence>
<dbReference type="GO" id="GO:0005524">
    <property type="term" value="F:ATP binding"/>
    <property type="evidence" value="ECO:0007669"/>
    <property type="project" value="UniProtKB-KW"/>
</dbReference>
<keyword evidence="6" id="KW-0472">Membrane</keyword>
<dbReference type="InterPro" id="IPR050168">
    <property type="entry name" value="AAA_ATPase_domain"/>
</dbReference>
<protein>
    <recommendedName>
        <fullName evidence="8">Peroxisomal ATPase PEX1</fullName>
    </recommendedName>
    <alternativeName>
        <fullName evidence="7">Peroxin-1</fullName>
    </alternativeName>
</protein>
<dbReference type="GO" id="GO:0005778">
    <property type="term" value="C:peroxisomal membrane"/>
    <property type="evidence" value="ECO:0007669"/>
    <property type="project" value="TreeGrafter"/>
</dbReference>
<evidence type="ECO:0000256" key="8">
    <source>
        <dbReference type="ARBA" id="ARBA00034532"/>
    </source>
</evidence>
<dbReference type="SUPFAM" id="SSF50692">
    <property type="entry name" value="ADC-like"/>
    <property type="match status" value="1"/>
</dbReference>
<keyword evidence="4" id="KW-0378">Hydrolase</keyword>
<evidence type="ECO:0000256" key="7">
    <source>
        <dbReference type="ARBA" id="ARBA00032509"/>
    </source>
</evidence>
<dbReference type="Gene3D" id="1.10.8.60">
    <property type="match status" value="1"/>
</dbReference>
<keyword evidence="12" id="KW-1185">Reference proteome</keyword>
<dbReference type="PROSITE" id="PS00674">
    <property type="entry name" value="AAA"/>
    <property type="match status" value="1"/>
</dbReference>
<dbReference type="InterPro" id="IPR015342">
    <property type="entry name" value="PEX1-N_C-lobe"/>
</dbReference>
<proteinExistence type="inferred from homology"/>
<dbReference type="InterPro" id="IPR027417">
    <property type="entry name" value="P-loop_NTPase"/>
</dbReference>
<dbReference type="Gene3D" id="3.10.330.10">
    <property type="match status" value="1"/>
</dbReference>
<dbReference type="SUPFAM" id="SSF54585">
    <property type="entry name" value="Cdc48 domain 2-like"/>
    <property type="match status" value="1"/>
</dbReference>
<dbReference type="InterPro" id="IPR003960">
    <property type="entry name" value="ATPase_AAA_CS"/>
</dbReference>
<organism evidence="11 12">
    <name type="scientific">Symbiochloris irregularis</name>
    <dbReference type="NCBI Taxonomy" id="706552"/>
    <lineage>
        <taxon>Eukaryota</taxon>
        <taxon>Viridiplantae</taxon>
        <taxon>Chlorophyta</taxon>
        <taxon>core chlorophytes</taxon>
        <taxon>Trebouxiophyceae</taxon>
        <taxon>Trebouxiales</taxon>
        <taxon>Trebouxiaceae</taxon>
        <taxon>Symbiochloris</taxon>
    </lineage>
</organism>
<dbReference type="SMART" id="SM00382">
    <property type="entry name" value="AAA"/>
    <property type="match status" value="1"/>
</dbReference>
<dbReference type="GO" id="GO:0016887">
    <property type="term" value="F:ATP hydrolysis activity"/>
    <property type="evidence" value="ECO:0007669"/>
    <property type="project" value="InterPro"/>
</dbReference>
<comment type="similarity">
    <text evidence="2 9">Belongs to the AAA ATPase family.</text>
</comment>
<dbReference type="InterPro" id="IPR003959">
    <property type="entry name" value="ATPase_AAA_core"/>
</dbReference>